<gene>
    <name evidence="2" type="ORF">SAMN00790413_01906</name>
</gene>
<evidence type="ECO:0000313" key="2">
    <source>
        <dbReference type="EMBL" id="SMB93247.1"/>
    </source>
</evidence>
<keyword evidence="3" id="KW-1185">Reference proteome</keyword>
<dbReference type="AlphaFoldDB" id="A0A1W1VIP8"/>
<reference evidence="2 3" key="1">
    <citation type="submission" date="2017-04" db="EMBL/GenBank/DDBJ databases">
        <authorList>
            <person name="Afonso C.L."/>
            <person name="Miller P.J."/>
            <person name="Scott M.A."/>
            <person name="Spackman E."/>
            <person name="Goraichik I."/>
            <person name="Dimitrov K.M."/>
            <person name="Suarez D.L."/>
            <person name="Swayne D.E."/>
        </authorList>
    </citation>
    <scope>NUCLEOTIDE SEQUENCE [LARGE SCALE GENOMIC DNA]</scope>
    <source>
        <strain evidence="2 3">KR-140</strain>
    </source>
</reference>
<feature type="region of interest" description="Disordered" evidence="1">
    <location>
        <begin position="342"/>
        <end position="361"/>
    </location>
</feature>
<dbReference type="EMBL" id="FWWU01000009">
    <property type="protein sequence ID" value="SMB93247.1"/>
    <property type="molecule type" value="Genomic_DNA"/>
</dbReference>
<name>A0A1W1VIP8_9DEIO</name>
<evidence type="ECO:0000313" key="3">
    <source>
        <dbReference type="Proteomes" id="UP000192582"/>
    </source>
</evidence>
<organism evidence="2 3">
    <name type="scientific">Deinococcus hopiensis KR-140</name>
    <dbReference type="NCBI Taxonomy" id="695939"/>
    <lineage>
        <taxon>Bacteria</taxon>
        <taxon>Thermotogati</taxon>
        <taxon>Deinococcota</taxon>
        <taxon>Deinococci</taxon>
        <taxon>Deinococcales</taxon>
        <taxon>Deinococcaceae</taxon>
        <taxon>Deinococcus</taxon>
    </lineage>
</organism>
<proteinExistence type="predicted"/>
<feature type="region of interest" description="Disordered" evidence="1">
    <location>
        <begin position="584"/>
        <end position="603"/>
    </location>
</feature>
<accession>A0A1W1VIP8</accession>
<evidence type="ECO:0000256" key="1">
    <source>
        <dbReference type="SAM" id="MobiDB-lite"/>
    </source>
</evidence>
<dbReference type="Proteomes" id="UP000192582">
    <property type="component" value="Unassembled WGS sequence"/>
</dbReference>
<sequence length="698" mass="77144">MVVQANRLTVTGRLRTQSNTPDTLTLYGRVKTLDLSIPAGAVGHRAYVITHSAVAEYALAGYNVSARSTSTAVSGSLQVLGQVRAPNAQVYITSTANGGGGGITATYGPLTVTEASQAHTPEGWETQLSVSDTTEADHEPFQELLAEKVPWERERQYWADPEHAAEKARQDALDERERNKLPCKDRKKLKFDKRSYLVDQLVQDCLAELPFPVVVTASPPFPGCRFYAETDRPYNGERTGTLGVTYSTLRKKPLEVMNDIWGRVGWTHKFRGGVCFIGPPQALLEPDSVAPALGVTLGELTQESVSYISEGAHEFKDVVGQVGGSFDLPRWITPKLATIRYEKPPLPPGDEEKKKADDPNGWFETVKDGVLKGEDSTYRADGKTLQSIRKWEVEKKGGRVIREQEETAGLVPVSGGFALVTDEAGDYKAITERWATQGRKFTTHSYGHPLWTGSETGSRTQVYTYMPFLDHGDFDAVILTEDTATTHTWNDYGYPERTATTSRKFSGTQQTETDLNGDGASDVFIDTLIYEHEEAVETWLPLGGGEWLHRLALYHRKYIPQFGDGAEIEDTIDAPVFEVTSEITDQGPQRAQKDGDDCPEDEEEPTYFTYDIRLEGGRVYTGGRGDEVEVDLPWCETVPPLAFEYLYGAKLARKELSYTALVPLKIPEAGGDWEFSATGEPGAVSCTVKLEEKLPKEA</sequence>
<protein>
    <submittedName>
        <fullName evidence="2">Uncharacterized protein</fullName>
    </submittedName>
</protein>
<dbReference type="STRING" id="695939.SAMN00790413_01906"/>